<accession>A0ABT8W9X8</accession>
<evidence type="ECO:0000313" key="3">
    <source>
        <dbReference type="Proteomes" id="UP001176883"/>
    </source>
</evidence>
<proteinExistence type="predicted"/>
<sequence length="61" mass="6880">MKPLFLVLSILMAFPLNAQNFTPQVKKFILIDTSIVAITNVKVIDGKSVLPFYTLNSHIEF</sequence>
<comment type="caution">
    <text evidence="2">The sequence shown here is derived from an EMBL/GenBank/DDBJ whole genome shotgun (WGS) entry which is preliminary data.</text>
</comment>
<dbReference type="Proteomes" id="UP001176883">
    <property type="component" value="Unassembled WGS sequence"/>
</dbReference>
<gene>
    <name evidence="2" type="ORF">Q4Q35_09025</name>
</gene>
<feature type="chain" id="PRO_5045802661" evidence="1">
    <location>
        <begin position="19"/>
        <end position="61"/>
    </location>
</feature>
<protein>
    <submittedName>
        <fullName evidence="2">Uncharacterized protein</fullName>
    </submittedName>
</protein>
<evidence type="ECO:0000256" key="1">
    <source>
        <dbReference type="SAM" id="SignalP"/>
    </source>
</evidence>
<dbReference type="RefSeq" id="WP_303277644.1">
    <property type="nucleotide sequence ID" value="NZ_JAUOEK010000101.1"/>
</dbReference>
<organism evidence="2 3">
    <name type="scientific">Flavivirga aquimarina</name>
    <dbReference type="NCBI Taxonomy" id="2027862"/>
    <lineage>
        <taxon>Bacteria</taxon>
        <taxon>Pseudomonadati</taxon>
        <taxon>Bacteroidota</taxon>
        <taxon>Flavobacteriia</taxon>
        <taxon>Flavobacteriales</taxon>
        <taxon>Flavobacteriaceae</taxon>
        <taxon>Flavivirga</taxon>
    </lineage>
</organism>
<reference evidence="2" key="1">
    <citation type="submission" date="2023-07" db="EMBL/GenBank/DDBJ databases">
        <title>Two novel species in the genus Flavivirga.</title>
        <authorList>
            <person name="Kwon K."/>
        </authorList>
    </citation>
    <scope>NUCLEOTIDE SEQUENCE</scope>
    <source>
        <strain evidence="2">KCTC 52353</strain>
    </source>
</reference>
<name>A0ABT8W9X8_9FLAO</name>
<feature type="signal peptide" evidence="1">
    <location>
        <begin position="1"/>
        <end position="18"/>
    </location>
</feature>
<dbReference type="EMBL" id="JAUOEK010000101">
    <property type="protein sequence ID" value="MDO5969951.1"/>
    <property type="molecule type" value="Genomic_DNA"/>
</dbReference>
<keyword evidence="1" id="KW-0732">Signal</keyword>
<keyword evidence="3" id="KW-1185">Reference proteome</keyword>
<evidence type="ECO:0000313" key="2">
    <source>
        <dbReference type="EMBL" id="MDO5969951.1"/>
    </source>
</evidence>